<comment type="subcellular location">
    <subcellularLocation>
        <location evidence="1">Cell envelope</location>
    </subcellularLocation>
</comment>
<evidence type="ECO:0000313" key="6">
    <source>
        <dbReference type="Proteomes" id="UP000268059"/>
    </source>
</evidence>
<reference evidence="5 6" key="1">
    <citation type="submission" date="2018-11" db="EMBL/GenBank/DDBJ databases">
        <title>Novel Erysipelotrichaceae bacterium isolated from small intestine of a swine.</title>
        <authorList>
            <person name="Kim J.S."/>
            <person name="Choe H."/>
            <person name="Lee Y.R."/>
            <person name="Kim K.M."/>
            <person name="Park D.S."/>
        </authorList>
    </citation>
    <scope>NUCLEOTIDE SEQUENCE [LARGE SCALE GENOMIC DNA]</scope>
    <source>
        <strain evidence="5 6">SG0102</strain>
    </source>
</reference>
<dbReference type="KEGG" id="ebm:SG0102_08120"/>
<dbReference type="PANTHER" id="PTHR46847:SF1">
    <property type="entry name" value="D-ALLOSE-BINDING PERIPLASMIC PROTEIN-RELATED"/>
    <property type="match status" value="1"/>
</dbReference>
<evidence type="ECO:0000256" key="1">
    <source>
        <dbReference type="ARBA" id="ARBA00004196"/>
    </source>
</evidence>
<dbReference type="PANTHER" id="PTHR46847">
    <property type="entry name" value="D-ALLOSE-BINDING PERIPLASMIC PROTEIN-RELATED"/>
    <property type="match status" value="1"/>
</dbReference>
<feature type="domain" description="Periplasmic binding protein" evidence="4">
    <location>
        <begin position="3"/>
        <end position="246"/>
    </location>
</feature>
<dbReference type="Proteomes" id="UP000268059">
    <property type="component" value="Chromosome"/>
</dbReference>
<dbReference type="GO" id="GO:0030246">
    <property type="term" value="F:carbohydrate binding"/>
    <property type="evidence" value="ECO:0007669"/>
    <property type="project" value="UniProtKB-ARBA"/>
</dbReference>
<dbReference type="SUPFAM" id="SSF53822">
    <property type="entry name" value="Periplasmic binding protein-like I"/>
    <property type="match status" value="1"/>
</dbReference>
<dbReference type="FunCoup" id="A0A3G9JNR8">
    <property type="interactions" value="106"/>
</dbReference>
<proteinExistence type="inferred from homology"/>
<sequence length="277" mass="30958">MTLNNNFYKTINDEIKKQAVIHQGVVLTRDPALSASRQVTQIHELIEEGVNVLIINPVDGHNKKIQQAMAYAKNHDVHTIVIDTPLSDSRYVDTTIVSNNYQAGVLCAKNMMKNQSSAKIFLLEHKQALSAVDRIRGFTDTIKGHKHYRIVGRRNCLGQTDLAMAETQKFLKKKIAFNTLMSLNDPATLGALAAFEERHLQHIAIYSVDGSPELKKIMSDMSVIQTIAAQSPLTMAKRAFACALQLYHHQHVKAEIVIPVTAITQHNINNQELTGWS</sequence>
<dbReference type="Pfam" id="PF13407">
    <property type="entry name" value="Peripla_BP_4"/>
    <property type="match status" value="1"/>
</dbReference>
<gene>
    <name evidence="5" type="ORF">SG0102_08120</name>
</gene>
<evidence type="ECO:0000256" key="2">
    <source>
        <dbReference type="ARBA" id="ARBA00007639"/>
    </source>
</evidence>
<keyword evidence="6" id="KW-1185">Reference proteome</keyword>
<protein>
    <submittedName>
        <fullName evidence="5">GntR family transcriptional regulator</fullName>
    </submittedName>
</protein>
<dbReference type="OrthoDB" id="9814427at2"/>
<dbReference type="GO" id="GO:0030313">
    <property type="term" value="C:cell envelope"/>
    <property type="evidence" value="ECO:0007669"/>
    <property type="project" value="UniProtKB-SubCell"/>
</dbReference>
<name>A0A3G9JNR8_9FIRM</name>
<dbReference type="AlphaFoldDB" id="A0A3G9JNR8"/>
<dbReference type="InParanoid" id="A0A3G9JNR8"/>
<dbReference type="InterPro" id="IPR028082">
    <property type="entry name" value="Peripla_BP_I"/>
</dbReference>
<keyword evidence="3" id="KW-0732">Signal</keyword>
<accession>A0A3G9JNR8</accession>
<evidence type="ECO:0000256" key="3">
    <source>
        <dbReference type="ARBA" id="ARBA00022729"/>
    </source>
</evidence>
<dbReference type="EMBL" id="AP019309">
    <property type="protein sequence ID" value="BBH25878.1"/>
    <property type="molecule type" value="Genomic_DNA"/>
</dbReference>
<evidence type="ECO:0000313" key="5">
    <source>
        <dbReference type="EMBL" id="BBH25878.1"/>
    </source>
</evidence>
<dbReference type="Gene3D" id="3.40.50.2300">
    <property type="match status" value="2"/>
</dbReference>
<dbReference type="InterPro" id="IPR025997">
    <property type="entry name" value="SBP_2_dom"/>
</dbReference>
<evidence type="ECO:0000259" key="4">
    <source>
        <dbReference type="Pfam" id="PF13407"/>
    </source>
</evidence>
<organism evidence="5 6">
    <name type="scientific">Intestinibaculum porci</name>
    <dbReference type="NCBI Taxonomy" id="2487118"/>
    <lineage>
        <taxon>Bacteria</taxon>
        <taxon>Bacillati</taxon>
        <taxon>Bacillota</taxon>
        <taxon>Erysipelotrichia</taxon>
        <taxon>Erysipelotrichales</taxon>
        <taxon>Erysipelotrichaceae</taxon>
        <taxon>Intestinibaculum</taxon>
    </lineage>
</organism>
<comment type="similarity">
    <text evidence="2">Belongs to the bacterial solute-binding protein 2 family.</text>
</comment>